<comment type="caution">
    <text evidence="1">The sequence shown here is derived from an EMBL/GenBank/DDBJ whole genome shotgun (WGS) entry which is preliminary data.</text>
</comment>
<organism evidence="1 2">
    <name type="scientific">Favolaschia claudopus</name>
    <dbReference type="NCBI Taxonomy" id="2862362"/>
    <lineage>
        <taxon>Eukaryota</taxon>
        <taxon>Fungi</taxon>
        <taxon>Dikarya</taxon>
        <taxon>Basidiomycota</taxon>
        <taxon>Agaricomycotina</taxon>
        <taxon>Agaricomycetes</taxon>
        <taxon>Agaricomycetidae</taxon>
        <taxon>Agaricales</taxon>
        <taxon>Marasmiineae</taxon>
        <taxon>Mycenaceae</taxon>
        <taxon>Favolaschia</taxon>
    </lineage>
</organism>
<accession>A0AAW0DM79</accession>
<sequence length="577" mass="64965">MSFLDSPPFAGNPFSPAEDRALKLEAIQNQGKPATGRLREWLDFYNATIPDSDLHKARGHAARIAAKKLRFQLNGQAKCTSTRRRRRNLKSHSARKENIEKLAGKRQGGSAGKVLEAAYLPAERRGAVFACDSHPNLVNIRIGLDGTFFPTSDINVLHQASMIVIKEAVHIQKQPILFSTSTFTMRRQTHRPRRSVSPAPVSISLHADIFLEVARLSDRKAQLSLCRVSKEVYLTTRFLLYQNVYVRGSAANALVDTLDKKADLPPIVESLLFADDDAFVDIAQWERVIVQLQNLQLLGISPLIPLHSSWIPRLRFRLSSFESLSTVSAVWLDLLRRQSSLKHLSFGDSFHGDIPTSNELPLMQTIYAPGPVIAKFAKHLRFQHVRFDYDRYLASWSLLPSEALDFSLSSSKITTIRISAADLHKLLTHGAQDVLSPLEHIVLEEDRSWTDHLYTTTPLLTTSLGTVVAMLDGSFPQLKSLVLVCASRRGPYVRRRLLSSQDGNHFANTLSGVCSAPALRTFRFFTTTGKDSWVGWGTAEEAKVRFEAFSYYETWRGGVEDYGDEYKYVLNEDYEYL</sequence>
<reference evidence="1 2" key="1">
    <citation type="journal article" date="2024" name="J Genomics">
        <title>Draft genome sequencing and assembly of Favolaschia claudopus CIRM-BRFM 2984 isolated from oak limbs.</title>
        <authorList>
            <person name="Navarro D."/>
            <person name="Drula E."/>
            <person name="Chaduli D."/>
            <person name="Cazenave R."/>
            <person name="Ahrendt S."/>
            <person name="Wang J."/>
            <person name="Lipzen A."/>
            <person name="Daum C."/>
            <person name="Barry K."/>
            <person name="Grigoriev I.V."/>
            <person name="Favel A."/>
            <person name="Rosso M.N."/>
            <person name="Martin F."/>
        </authorList>
    </citation>
    <scope>NUCLEOTIDE SEQUENCE [LARGE SCALE GENOMIC DNA]</scope>
    <source>
        <strain evidence="1 2">CIRM-BRFM 2984</strain>
    </source>
</reference>
<dbReference type="AlphaFoldDB" id="A0AAW0DM79"/>
<gene>
    <name evidence="1" type="ORF">R3P38DRAFT_3172171</name>
</gene>
<dbReference type="EMBL" id="JAWWNJ010000007">
    <property type="protein sequence ID" value="KAK7051851.1"/>
    <property type="molecule type" value="Genomic_DNA"/>
</dbReference>
<protein>
    <submittedName>
        <fullName evidence="1">Uncharacterized protein</fullName>
    </submittedName>
</protein>
<evidence type="ECO:0000313" key="2">
    <source>
        <dbReference type="Proteomes" id="UP001362999"/>
    </source>
</evidence>
<proteinExistence type="predicted"/>
<evidence type="ECO:0000313" key="1">
    <source>
        <dbReference type="EMBL" id="KAK7051851.1"/>
    </source>
</evidence>
<keyword evidence="2" id="KW-1185">Reference proteome</keyword>
<name>A0AAW0DM79_9AGAR</name>
<dbReference type="Proteomes" id="UP001362999">
    <property type="component" value="Unassembled WGS sequence"/>
</dbReference>